<gene>
    <name evidence="4" type="ORF">GCM10007350_19270</name>
</gene>
<feature type="domain" description="SPOR" evidence="3">
    <location>
        <begin position="168"/>
        <end position="230"/>
    </location>
</feature>
<feature type="region of interest" description="Disordered" evidence="1">
    <location>
        <begin position="58"/>
        <end position="156"/>
    </location>
</feature>
<dbReference type="EMBL" id="BMYO01000005">
    <property type="protein sequence ID" value="GHD62888.1"/>
    <property type="molecule type" value="Genomic_DNA"/>
</dbReference>
<comment type="caution">
    <text evidence="4">The sequence shown here is derived from an EMBL/GenBank/DDBJ whole genome shotgun (WGS) entry which is preliminary data.</text>
</comment>
<keyword evidence="5" id="KW-1185">Reference proteome</keyword>
<dbReference type="InterPro" id="IPR036680">
    <property type="entry name" value="SPOR-like_sf"/>
</dbReference>
<feature type="compositionally biased region" description="Low complexity" evidence="1">
    <location>
        <begin position="138"/>
        <end position="154"/>
    </location>
</feature>
<protein>
    <recommendedName>
        <fullName evidence="3">SPOR domain-containing protein</fullName>
    </recommendedName>
</protein>
<feature type="transmembrane region" description="Helical" evidence="2">
    <location>
        <begin position="31"/>
        <end position="52"/>
    </location>
</feature>
<dbReference type="InterPro" id="IPR007730">
    <property type="entry name" value="SPOR-like_dom"/>
</dbReference>
<evidence type="ECO:0000313" key="4">
    <source>
        <dbReference type="EMBL" id="GHD62888.1"/>
    </source>
</evidence>
<evidence type="ECO:0000256" key="2">
    <source>
        <dbReference type="SAM" id="Phobius"/>
    </source>
</evidence>
<sequence length="237" mass="24551">MSDTPERDADSGTTPDPIDEQRSQQKLHTQLYWRLGIAVVLIGLVIGTLQLLDRSKQAPPAPQIASPSPIASAPTADTASASAPAAEAASSAASASQPEAEAEHPQAPTTAMPPQQHDTSPQSTTESTTSRAIKPAREIPAPTTAPAPAKTVAPSVGATSPAVVRRADGYTVQAGVFLHSDNAEKLLRKLQAAGVPAYLETRVQIGPFKSRAEADAAAQKLRQLGITPVIAPALNQD</sequence>
<feature type="region of interest" description="Disordered" evidence="1">
    <location>
        <begin position="1"/>
        <end position="23"/>
    </location>
</feature>
<feature type="compositionally biased region" description="Basic and acidic residues" evidence="1">
    <location>
        <begin position="1"/>
        <end position="10"/>
    </location>
</feature>
<evidence type="ECO:0000313" key="5">
    <source>
        <dbReference type="Proteomes" id="UP000604737"/>
    </source>
</evidence>
<accession>A0ABQ3GZG2</accession>
<reference evidence="5" key="1">
    <citation type="journal article" date="2019" name="Int. J. Syst. Evol. Microbiol.">
        <title>The Global Catalogue of Microorganisms (GCM) 10K type strain sequencing project: providing services to taxonomists for standard genome sequencing and annotation.</title>
        <authorList>
            <consortium name="The Broad Institute Genomics Platform"/>
            <consortium name="The Broad Institute Genome Sequencing Center for Infectious Disease"/>
            <person name="Wu L."/>
            <person name="Ma J."/>
        </authorList>
    </citation>
    <scope>NUCLEOTIDE SEQUENCE [LARGE SCALE GENOMIC DNA]</scope>
    <source>
        <strain evidence="5">KCTC 23701</strain>
    </source>
</reference>
<dbReference type="RefSeq" id="WP_189460247.1">
    <property type="nucleotide sequence ID" value="NZ_BMYO01000005.1"/>
</dbReference>
<proteinExistence type="predicted"/>
<dbReference type="Gene3D" id="3.30.70.1070">
    <property type="entry name" value="Sporulation related repeat"/>
    <property type="match status" value="1"/>
</dbReference>
<dbReference type="Pfam" id="PF05036">
    <property type="entry name" value="SPOR"/>
    <property type="match status" value="1"/>
</dbReference>
<keyword evidence="2" id="KW-0472">Membrane</keyword>
<evidence type="ECO:0000256" key="1">
    <source>
        <dbReference type="SAM" id="MobiDB-lite"/>
    </source>
</evidence>
<feature type="compositionally biased region" description="Low complexity" evidence="1">
    <location>
        <begin position="63"/>
        <end position="130"/>
    </location>
</feature>
<evidence type="ECO:0000259" key="3">
    <source>
        <dbReference type="Pfam" id="PF05036"/>
    </source>
</evidence>
<dbReference type="SUPFAM" id="SSF110997">
    <property type="entry name" value="Sporulation related repeat"/>
    <property type="match status" value="1"/>
</dbReference>
<organism evidence="4 5">
    <name type="scientific">Jeongeupia chitinilytica</name>
    <dbReference type="NCBI Taxonomy" id="1041641"/>
    <lineage>
        <taxon>Bacteria</taxon>
        <taxon>Pseudomonadati</taxon>
        <taxon>Pseudomonadota</taxon>
        <taxon>Betaproteobacteria</taxon>
        <taxon>Neisseriales</taxon>
        <taxon>Chitinibacteraceae</taxon>
        <taxon>Jeongeupia</taxon>
    </lineage>
</organism>
<dbReference type="Proteomes" id="UP000604737">
    <property type="component" value="Unassembled WGS sequence"/>
</dbReference>
<name>A0ABQ3GZG2_9NEIS</name>
<keyword evidence="2" id="KW-0812">Transmembrane</keyword>
<keyword evidence="2" id="KW-1133">Transmembrane helix</keyword>